<evidence type="ECO:0000313" key="10">
    <source>
        <dbReference type="EMBL" id="MBF1272105.1"/>
    </source>
</evidence>
<evidence type="ECO:0000256" key="1">
    <source>
        <dbReference type="ARBA" id="ARBA00004413"/>
    </source>
</evidence>
<evidence type="ECO:0000256" key="7">
    <source>
        <dbReference type="SAM" id="MobiDB-lite"/>
    </source>
</evidence>
<comment type="similarity">
    <text evidence="2">Belongs to the FliN/MopA/SpaO family.</text>
</comment>
<dbReference type="Gene3D" id="3.40.1550.10">
    <property type="entry name" value="CheC-like"/>
    <property type="match status" value="1"/>
</dbReference>
<keyword evidence="3" id="KW-1003">Cell membrane</keyword>
<dbReference type="InterPro" id="IPR001172">
    <property type="entry name" value="FliN_T3SS_HrcQb"/>
</dbReference>
<evidence type="ECO:0000259" key="9">
    <source>
        <dbReference type="Pfam" id="PF04509"/>
    </source>
</evidence>
<keyword evidence="6" id="KW-0472">Membrane</keyword>
<accession>A0A930DJV3</accession>
<dbReference type="Gene3D" id="2.30.330.10">
    <property type="entry name" value="SpoA-like"/>
    <property type="match status" value="1"/>
</dbReference>
<dbReference type="InterPro" id="IPR007597">
    <property type="entry name" value="CheC"/>
</dbReference>
<evidence type="ECO:0000256" key="3">
    <source>
        <dbReference type="ARBA" id="ARBA00022475"/>
    </source>
</evidence>
<dbReference type="GO" id="GO:0003774">
    <property type="term" value="F:cytoskeletal motor activity"/>
    <property type="evidence" value="ECO:0007669"/>
    <property type="project" value="InterPro"/>
</dbReference>
<dbReference type="EMBL" id="JABZRA010000011">
    <property type="protein sequence ID" value="MBF1272105.1"/>
    <property type="molecule type" value="Genomic_DNA"/>
</dbReference>
<dbReference type="InterPro" id="IPR051469">
    <property type="entry name" value="FliN/MopA/SpaO"/>
</dbReference>
<name>A0A930DJV3_9FIRM</name>
<dbReference type="SUPFAM" id="SSF103039">
    <property type="entry name" value="CheC-like"/>
    <property type="match status" value="1"/>
</dbReference>
<dbReference type="CDD" id="cd17907">
    <property type="entry name" value="FliY_FliN-Y"/>
    <property type="match status" value="1"/>
</dbReference>
<feature type="region of interest" description="Disordered" evidence="7">
    <location>
        <begin position="266"/>
        <end position="317"/>
    </location>
</feature>
<evidence type="ECO:0000259" key="8">
    <source>
        <dbReference type="Pfam" id="PF01052"/>
    </source>
</evidence>
<gene>
    <name evidence="10" type="primary">fliN</name>
    <name evidence="10" type="ORF">HXM90_01595</name>
</gene>
<feature type="region of interest" description="Disordered" evidence="7">
    <location>
        <begin position="201"/>
        <end position="250"/>
    </location>
</feature>
<feature type="compositionally biased region" description="Low complexity" evidence="7">
    <location>
        <begin position="288"/>
        <end position="300"/>
    </location>
</feature>
<dbReference type="GO" id="GO:0071973">
    <property type="term" value="P:bacterial-type flagellum-dependent cell motility"/>
    <property type="evidence" value="ECO:0007669"/>
    <property type="project" value="InterPro"/>
</dbReference>
<dbReference type="SUPFAM" id="SSF101801">
    <property type="entry name" value="Surface presentation of antigens (SPOA)"/>
    <property type="match status" value="1"/>
</dbReference>
<dbReference type="InterPro" id="IPR028976">
    <property type="entry name" value="CheC-like_sf"/>
</dbReference>
<feature type="compositionally biased region" description="Pro residues" evidence="7">
    <location>
        <begin position="301"/>
        <end position="313"/>
    </location>
</feature>
<dbReference type="NCBIfam" id="TIGR02480">
    <property type="entry name" value="fliN"/>
    <property type="match status" value="1"/>
</dbReference>
<sequence>MGANSFNEMEIDAIGEIMNISLGASATAISTLLGTKVNITTPVVQVKNKENFEFRELEPAIGVEIAYVQGIDGKNIMMFSRNDVRIIVSMMMGAEIPEDEFVMDEINASAIREAMNQMMGASATALSEFLGTTVDISTPISYEITDGAAFKDKYFEGAEENVVIRFTLEIEDNLKSEFLNIMSVDLVKKLLKPFTAQFGMGEEEEDEVVASSEEAVSPQVEESAPEAPAAEAAEAPAAEEAPMPAKSGPIDQATADALLASLLAEQNGEGSSEAAPAPAAEPAPAPEPVAAAPAPVAEPAAPAPQPAAAPQPAPAQMAPQMMAMPQGVAYQDPLTLQLLNQMQQSQTQMLELIRDIQGGKNKEAKSSEPSLIKPLNSREFENEGGEAGENPDNREMLMKVPLEISVEIGRTRKLVKDILDFTQGSLVVLDKMAGEQADLYVNGECIARGDIVVVEENFGIRITEILKKDINQESL</sequence>
<evidence type="ECO:0000256" key="5">
    <source>
        <dbReference type="ARBA" id="ARBA00022779"/>
    </source>
</evidence>
<evidence type="ECO:0000256" key="6">
    <source>
        <dbReference type="ARBA" id="ARBA00023136"/>
    </source>
</evidence>
<protein>
    <submittedName>
        <fullName evidence="10">Flagellar motor switch protein FliN</fullName>
    </submittedName>
</protein>
<reference evidence="10" key="1">
    <citation type="submission" date="2020-04" db="EMBL/GenBank/DDBJ databases">
        <title>Deep metagenomics examines the oral microbiome during advanced dental caries in children, revealing novel taxa and co-occurrences with host molecules.</title>
        <authorList>
            <person name="Baker J.L."/>
            <person name="Morton J.T."/>
            <person name="Dinis M."/>
            <person name="Alvarez R."/>
            <person name="Tran N.C."/>
            <person name="Knight R."/>
            <person name="Edlund A."/>
        </authorList>
    </citation>
    <scope>NUCLEOTIDE SEQUENCE</scope>
    <source>
        <strain evidence="10">JCVI_38_bin.19</strain>
    </source>
</reference>
<dbReference type="AlphaFoldDB" id="A0A930DJV3"/>
<dbReference type="InterPro" id="IPR012826">
    <property type="entry name" value="FliN"/>
</dbReference>
<evidence type="ECO:0000256" key="4">
    <source>
        <dbReference type="ARBA" id="ARBA00022500"/>
    </source>
</evidence>
<keyword evidence="5" id="KW-0283">Flagellar rotation</keyword>
<dbReference type="PANTHER" id="PTHR43484">
    <property type="match status" value="1"/>
</dbReference>
<dbReference type="GO" id="GO:0005886">
    <property type="term" value="C:plasma membrane"/>
    <property type="evidence" value="ECO:0007669"/>
    <property type="project" value="UniProtKB-SubCell"/>
</dbReference>
<comment type="subcellular location">
    <subcellularLocation>
        <location evidence="1">Cell membrane</location>
        <topology evidence="1">Peripheral membrane protein</topology>
        <orientation evidence="1">Cytoplasmic side</orientation>
    </subcellularLocation>
</comment>
<feature type="domain" description="CheC-like protein" evidence="9">
    <location>
        <begin position="108"/>
        <end position="140"/>
    </location>
</feature>
<organism evidence="10 11">
    <name type="scientific">Oribacterium sinus</name>
    <dbReference type="NCBI Taxonomy" id="237576"/>
    <lineage>
        <taxon>Bacteria</taxon>
        <taxon>Bacillati</taxon>
        <taxon>Bacillota</taxon>
        <taxon>Clostridia</taxon>
        <taxon>Lachnospirales</taxon>
        <taxon>Lachnospiraceae</taxon>
        <taxon>Oribacterium</taxon>
    </lineage>
</organism>
<dbReference type="PANTHER" id="PTHR43484:SF1">
    <property type="entry name" value="FLAGELLAR MOTOR SWITCH PROTEIN FLIN"/>
    <property type="match status" value="1"/>
</dbReference>
<proteinExistence type="inferred from homology"/>
<keyword evidence="10" id="KW-0282">Flagellum</keyword>
<dbReference type="Pfam" id="PF04509">
    <property type="entry name" value="CheC"/>
    <property type="match status" value="2"/>
</dbReference>
<dbReference type="GO" id="GO:0016787">
    <property type="term" value="F:hydrolase activity"/>
    <property type="evidence" value="ECO:0007669"/>
    <property type="project" value="InterPro"/>
</dbReference>
<feature type="compositionally biased region" description="Low complexity" evidence="7">
    <location>
        <begin position="209"/>
        <end position="245"/>
    </location>
</feature>
<evidence type="ECO:0000256" key="2">
    <source>
        <dbReference type="ARBA" id="ARBA00009226"/>
    </source>
</evidence>
<keyword evidence="10" id="KW-0969">Cilium</keyword>
<dbReference type="GO" id="GO:0006935">
    <property type="term" value="P:chemotaxis"/>
    <property type="evidence" value="ECO:0007669"/>
    <property type="project" value="UniProtKB-KW"/>
</dbReference>
<keyword evidence="4" id="KW-0145">Chemotaxis</keyword>
<keyword evidence="10" id="KW-0966">Cell projection</keyword>
<dbReference type="GO" id="GO:0009425">
    <property type="term" value="C:bacterial-type flagellum basal body"/>
    <property type="evidence" value="ECO:0007669"/>
    <property type="project" value="InterPro"/>
</dbReference>
<feature type="domain" description="Flagellar motor switch protein FliN-like C-terminal" evidence="8">
    <location>
        <begin position="396"/>
        <end position="466"/>
    </location>
</feature>
<dbReference type="InterPro" id="IPR036429">
    <property type="entry name" value="SpoA-like_sf"/>
</dbReference>
<feature type="domain" description="CheC-like protein" evidence="9">
    <location>
        <begin position="9"/>
        <end position="44"/>
    </location>
</feature>
<dbReference type="Pfam" id="PF01052">
    <property type="entry name" value="FliMN_C"/>
    <property type="match status" value="1"/>
</dbReference>
<evidence type="ECO:0000313" key="11">
    <source>
        <dbReference type="Proteomes" id="UP000775770"/>
    </source>
</evidence>
<dbReference type="RefSeq" id="WP_304069803.1">
    <property type="nucleotide sequence ID" value="NZ_JABZRA010000011.1"/>
</dbReference>
<dbReference type="Proteomes" id="UP000775770">
    <property type="component" value="Unassembled WGS sequence"/>
</dbReference>
<comment type="caution">
    <text evidence="10">The sequence shown here is derived from an EMBL/GenBank/DDBJ whole genome shotgun (WGS) entry which is preliminary data.</text>
</comment>
<dbReference type="PRINTS" id="PR00956">
    <property type="entry name" value="FLGMOTORFLIN"/>
</dbReference>
<dbReference type="InterPro" id="IPR001543">
    <property type="entry name" value="FliN-like_C"/>
</dbReference>